<evidence type="ECO:0000313" key="7">
    <source>
        <dbReference type="Proteomes" id="UP000552836"/>
    </source>
</evidence>
<feature type="active site" evidence="1">
    <location>
        <position position="234"/>
    </location>
</feature>
<dbReference type="EMBL" id="BMMI01000006">
    <property type="protein sequence ID" value="GGL73543.1"/>
    <property type="molecule type" value="Genomic_DNA"/>
</dbReference>
<comment type="caution">
    <text evidence="6">The sequence shown here is derived from an EMBL/GenBank/DDBJ whole genome shotgun (WGS) entry which is preliminary data.</text>
</comment>
<name>A0A846LPK9_9ACTN</name>
<feature type="region of interest" description="Disordered" evidence="3">
    <location>
        <begin position="1"/>
        <end position="29"/>
    </location>
</feature>
<reference evidence="6 7" key="3">
    <citation type="submission" date="2020-02" db="EMBL/GenBank/DDBJ databases">
        <title>Sequencing the genomes of 1000 actinobacteria strains.</title>
        <authorList>
            <person name="Klenk H.-P."/>
        </authorList>
    </citation>
    <scope>NUCLEOTIDE SEQUENCE [LARGE SCALE GENOMIC DNA]</scope>
    <source>
        <strain evidence="6 7">DSM 45201</strain>
    </source>
</reference>
<dbReference type="Pfam" id="PF02661">
    <property type="entry name" value="Fic"/>
    <property type="match status" value="1"/>
</dbReference>
<dbReference type="EMBL" id="JAAMPA010000002">
    <property type="protein sequence ID" value="NIH69411.1"/>
    <property type="molecule type" value="Genomic_DNA"/>
</dbReference>
<proteinExistence type="predicted"/>
<evidence type="ECO:0000313" key="5">
    <source>
        <dbReference type="EMBL" id="GGL73543.1"/>
    </source>
</evidence>
<dbReference type="SUPFAM" id="SSF140931">
    <property type="entry name" value="Fic-like"/>
    <property type="match status" value="1"/>
</dbReference>
<gene>
    <name evidence="6" type="ORF">FB380_003899</name>
    <name evidence="5" type="ORF">GCM10011589_32100</name>
</gene>
<feature type="domain" description="Fido" evidence="4">
    <location>
        <begin position="137"/>
        <end position="291"/>
    </location>
</feature>
<evidence type="ECO:0000313" key="6">
    <source>
        <dbReference type="EMBL" id="NIH69411.1"/>
    </source>
</evidence>
<evidence type="ECO:0000256" key="1">
    <source>
        <dbReference type="PIRSR" id="PIRSR640198-1"/>
    </source>
</evidence>
<accession>A0A846LPK9</accession>
<keyword evidence="2" id="KW-0067">ATP-binding</keyword>
<sequence length="475" mass="51350">MEMGEQDQNVGQHGEPPTTEHSTSYRPFPSFSEWDAGEFEDSVFARNEALLQQRREVAGEAALTAAVVTATRSAAVDTGAIEGLYQVDRGFTRTVATQAAAWEATVASRGEHVVRAIDDALRAYEFVLDAATESAPVSEVWIRQLHATICASQETYTVYTPVGPQQRPLPKGTYKTMPNNPSNASTGRIHHYAPVSDVGAEMARLVDELRSDAFQQAHPVTQAAYAHYAYVCIHPFADGNGRVARALSSAFLYRRPGVPLVVFADQRDQYLDALEAADAGNSRLFINFIESCVVDTVGVVCASVHPDVQSAALSLAAMERFYASTTSEAEFDTAAVRLAKLLHDELQAQVEALPRSEMITVRVQRLSSMPKNPTSYRQAARQANTHLVLSSAPPARAQLFLGLAVFVRNTPEASSDFAIASDVNDEVLEVALREIVPAVSATLRLKVAGWVDGQVAGGMAQLLAAAEVSWKASRG</sequence>
<reference evidence="5" key="4">
    <citation type="submission" date="2024-05" db="EMBL/GenBank/DDBJ databases">
        <authorList>
            <person name="Sun Q."/>
            <person name="Zhou Y."/>
        </authorList>
    </citation>
    <scope>NUCLEOTIDE SEQUENCE</scope>
    <source>
        <strain evidence="5">CGMCC 4.5581</strain>
    </source>
</reference>
<dbReference type="PANTHER" id="PTHR13504:SF38">
    <property type="entry name" value="FIDO DOMAIN-CONTAINING PROTEIN"/>
    <property type="match status" value="1"/>
</dbReference>
<protein>
    <submittedName>
        <fullName evidence="6">Fic family protein</fullName>
    </submittedName>
</protein>
<dbReference type="InterPro" id="IPR036597">
    <property type="entry name" value="Fido-like_dom_sf"/>
</dbReference>
<dbReference type="Proteomes" id="UP000648663">
    <property type="component" value="Unassembled WGS sequence"/>
</dbReference>
<dbReference type="Gene3D" id="1.10.3290.10">
    <property type="entry name" value="Fido-like domain"/>
    <property type="match status" value="1"/>
</dbReference>
<reference evidence="5" key="1">
    <citation type="journal article" date="2014" name="Int. J. Syst. Evol. Microbiol.">
        <title>Complete genome of a new Firmicutes species belonging to the dominant human colonic microbiota ('Ruminococcus bicirculans') reveals two chromosomes and a selective capacity to utilize plant glucans.</title>
        <authorList>
            <consortium name="NISC Comparative Sequencing Program"/>
            <person name="Wegmann U."/>
            <person name="Louis P."/>
            <person name="Goesmann A."/>
            <person name="Henrissat B."/>
            <person name="Duncan S.H."/>
            <person name="Flint H.J."/>
        </authorList>
    </citation>
    <scope>NUCLEOTIDE SEQUENCE</scope>
    <source>
        <strain evidence="5">CGMCC 4.5581</strain>
    </source>
</reference>
<feature type="compositionally biased region" description="Polar residues" evidence="3">
    <location>
        <begin position="1"/>
        <end position="11"/>
    </location>
</feature>
<dbReference type="PANTHER" id="PTHR13504">
    <property type="entry name" value="FIDO DOMAIN-CONTAINING PROTEIN DDB_G0283145"/>
    <property type="match status" value="1"/>
</dbReference>
<keyword evidence="2" id="KW-0547">Nucleotide-binding</keyword>
<keyword evidence="8" id="KW-1185">Reference proteome</keyword>
<feature type="binding site" evidence="2">
    <location>
        <begin position="238"/>
        <end position="245"/>
    </location>
    <ligand>
        <name>ATP</name>
        <dbReference type="ChEBI" id="CHEBI:30616"/>
    </ligand>
</feature>
<dbReference type="GO" id="GO:0005524">
    <property type="term" value="F:ATP binding"/>
    <property type="evidence" value="ECO:0007669"/>
    <property type="project" value="UniProtKB-KW"/>
</dbReference>
<evidence type="ECO:0000256" key="2">
    <source>
        <dbReference type="PIRSR" id="PIRSR640198-2"/>
    </source>
</evidence>
<evidence type="ECO:0000259" key="4">
    <source>
        <dbReference type="PROSITE" id="PS51459"/>
    </source>
</evidence>
<dbReference type="RefSeq" id="WP_166756919.1">
    <property type="nucleotide sequence ID" value="NZ_BAABJU010000020.1"/>
</dbReference>
<dbReference type="AlphaFoldDB" id="A0A846LPK9"/>
<dbReference type="PROSITE" id="PS51459">
    <property type="entry name" value="FIDO"/>
    <property type="match status" value="1"/>
</dbReference>
<evidence type="ECO:0000313" key="8">
    <source>
        <dbReference type="Proteomes" id="UP000648663"/>
    </source>
</evidence>
<organism evidence="6 7">
    <name type="scientific">Modestobacter marinus</name>
    <dbReference type="NCBI Taxonomy" id="477641"/>
    <lineage>
        <taxon>Bacteria</taxon>
        <taxon>Bacillati</taxon>
        <taxon>Actinomycetota</taxon>
        <taxon>Actinomycetes</taxon>
        <taxon>Geodermatophilales</taxon>
        <taxon>Geodermatophilaceae</taxon>
        <taxon>Modestobacter</taxon>
    </lineage>
</organism>
<dbReference type="InterPro" id="IPR040198">
    <property type="entry name" value="Fido_containing"/>
</dbReference>
<dbReference type="Proteomes" id="UP000552836">
    <property type="component" value="Unassembled WGS sequence"/>
</dbReference>
<reference evidence="8" key="2">
    <citation type="journal article" date="2019" name="Int. J. Syst. Evol. Microbiol.">
        <title>The Global Catalogue of Microorganisms (GCM) 10K type strain sequencing project: providing services to taxonomists for standard genome sequencing and annotation.</title>
        <authorList>
            <consortium name="The Broad Institute Genomics Platform"/>
            <consortium name="The Broad Institute Genome Sequencing Center for Infectious Disease"/>
            <person name="Wu L."/>
            <person name="Ma J."/>
        </authorList>
    </citation>
    <scope>NUCLEOTIDE SEQUENCE [LARGE SCALE GENOMIC DNA]</scope>
    <source>
        <strain evidence="8">CGMCC 4.5581</strain>
    </source>
</reference>
<evidence type="ECO:0000256" key="3">
    <source>
        <dbReference type="SAM" id="MobiDB-lite"/>
    </source>
</evidence>
<dbReference type="InterPro" id="IPR003812">
    <property type="entry name" value="Fido"/>
</dbReference>